<sequence length="52" mass="6038">MQIAAYLRGVFIDNSVQYSVVRFHFGIIFADFMIIALQSLFIVIFNRGRLII</sequence>
<proteinExistence type="predicted"/>
<evidence type="ECO:0000313" key="2">
    <source>
        <dbReference type="EMBL" id="AFU57680.1"/>
    </source>
</evidence>
<accession>K0IDG4</accession>
<reference evidence="2 3" key="1">
    <citation type="journal article" date="2012" name="Environ. Microbiol.">
        <title>The genome of the ammonia-oxidizing Candidatus Nitrososphaera gargensis: insights into metabolic versatility and environmental adaptations.</title>
        <authorList>
            <person name="Spang A."/>
            <person name="Poehlein A."/>
            <person name="Offre P."/>
            <person name="Zumbragel S."/>
            <person name="Haider S."/>
            <person name="Rychlik N."/>
            <person name="Nowka B."/>
            <person name="Schmeisser C."/>
            <person name="Lebedeva E.V."/>
            <person name="Rattei T."/>
            <person name="Bohm C."/>
            <person name="Schmid M."/>
            <person name="Galushko A."/>
            <person name="Hatzenpichler R."/>
            <person name="Weinmaier T."/>
            <person name="Daniel R."/>
            <person name="Schleper C."/>
            <person name="Spieck E."/>
            <person name="Streit W."/>
            <person name="Wagner M."/>
        </authorList>
    </citation>
    <scope>NUCLEOTIDE SEQUENCE [LARGE SCALE GENOMIC DNA]</scope>
    <source>
        <strain evidence="3">Ga9.2</strain>
    </source>
</reference>
<organism evidence="2 3">
    <name type="scientific">Nitrososphaera gargensis (strain Ga9.2)</name>
    <dbReference type="NCBI Taxonomy" id="1237085"/>
    <lineage>
        <taxon>Archaea</taxon>
        <taxon>Nitrososphaerota</taxon>
        <taxon>Nitrososphaeria</taxon>
        <taxon>Nitrososphaerales</taxon>
        <taxon>Nitrososphaeraceae</taxon>
        <taxon>Nitrososphaera</taxon>
    </lineage>
</organism>
<dbReference type="Proteomes" id="UP000008037">
    <property type="component" value="Chromosome"/>
</dbReference>
<protein>
    <submittedName>
        <fullName evidence="2">Uncharacterized protein</fullName>
    </submittedName>
</protein>
<feature type="transmembrane region" description="Helical" evidence="1">
    <location>
        <begin position="23"/>
        <end position="45"/>
    </location>
</feature>
<keyword evidence="3" id="KW-1185">Reference proteome</keyword>
<evidence type="ECO:0000256" key="1">
    <source>
        <dbReference type="SAM" id="Phobius"/>
    </source>
</evidence>
<dbReference type="STRING" id="1237085.Ngar_c07370"/>
<keyword evidence="1" id="KW-0472">Membrane</keyword>
<dbReference type="InParanoid" id="K0IDG4"/>
<gene>
    <name evidence="2" type="ordered locus">Ngar_c07370</name>
</gene>
<keyword evidence="1" id="KW-0812">Transmembrane</keyword>
<name>K0IDG4_NITGG</name>
<dbReference type="EMBL" id="CP002408">
    <property type="protein sequence ID" value="AFU57680.1"/>
    <property type="molecule type" value="Genomic_DNA"/>
</dbReference>
<keyword evidence="1" id="KW-1133">Transmembrane helix</keyword>
<dbReference type="KEGG" id="nga:Ngar_c07370"/>
<dbReference type="HOGENOM" id="CLU_3075470_0_0_2"/>
<evidence type="ECO:0000313" key="3">
    <source>
        <dbReference type="Proteomes" id="UP000008037"/>
    </source>
</evidence>
<dbReference type="AlphaFoldDB" id="K0IDG4"/>
<dbReference type="BioCyc" id="CNIT1237085:G1324-735-MONOMER"/>